<dbReference type="EMBL" id="CP108253">
    <property type="protein sequence ID" value="WTU39269.1"/>
    <property type="molecule type" value="Genomic_DNA"/>
</dbReference>
<name>A0AAU2GVN4_9ACTN</name>
<organism evidence="1">
    <name type="scientific">Streptomyces sp. NBC_00060</name>
    <dbReference type="NCBI Taxonomy" id="2975636"/>
    <lineage>
        <taxon>Bacteria</taxon>
        <taxon>Bacillati</taxon>
        <taxon>Actinomycetota</taxon>
        <taxon>Actinomycetes</taxon>
        <taxon>Kitasatosporales</taxon>
        <taxon>Streptomycetaceae</taxon>
        <taxon>Streptomyces</taxon>
    </lineage>
</organism>
<accession>A0AAU2GVN4</accession>
<dbReference type="SUPFAM" id="SSF102712">
    <property type="entry name" value="JAB1/MPN domain"/>
    <property type="match status" value="1"/>
</dbReference>
<dbReference type="AlphaFoldDB" id="A0AAU2GVN4"/>
<gene>
    <name evidence="1" type="ORF">OHV25_06630</name>
</gene>
<sequence>MSAAPATAEPDTGEISRAREIVFPRPLYSSLVAHAVRKFTGHYLAGETEERKAFGMLAGRPVPGGIQVGSVFPLIVNMRHDSGHRARMDEVVEEHAIPSETPMDQRGWIADPRELMDIDDACDDAGWVLFGNYHTHRVPWPHDPVRDTCTRLDRVLAAESGQWTFILSVVDLHRPVLRAFFEGDNDREATVRIVPPLPGMRTAGA</sequence>
<evidence type="ECO:0000313" key="1">
    <source>
        <dbReference type="EMBL" id="WTU39269.1"/>
    </source>
</evidence>
<protein>
    <recommendedName>
        <fullName evidence="2">JAB domain-containing protein</fullName>
    </recommendedName>
</protein>
<reference evidence="1" key="1">
    <citation type="submission" date="2022-10" db="EMBL/GenBank/DDBJ databases">
        <title>The complete genomes of actinobacterial strains from the NBC collection.</title>
        <authorList>
            <person name="Joergensen T.S."/>
            <person name="Alvarez Arevalo M."/>
            <person name="Sterndorff E.B."/>
            <person name="Faurdal D."/>
            <person name="Vuksanovic O."/>
            <person name="Mourched A.-S."/>
            <person name="Charusanti P."/>
            <person name="Shaw S."/>
            <person name="Blin K."/>
            <person name="Weber T."/>
        </authorList>
    </citation>
    <scope>NUCLEOTIDE SEQUENCE</scope>
    <source>
        <strain evidence="1">NBC_00060</strain>
    </source>
</reference>
<proteinExistence type="predicted"/>
<evidence type="ECO:0008006" key="2">
    <source>
        <dbReference type="Google" id="ProtNLM"/>
    </source>
</evidence>
<dbReference type="Gene3D" id="3.40.140.10">
    <property type="entry name" value="Cytidine Deaminase, domain 2"/>
    <property type="match status" value="1"/>
</dbReference>